<protein>
    <submittedName>
        <fullName evidence="2">Uncharacterized protein</fullName>
    </submittedName>
</protein>
<dbReference type="InterPro" id="IPR027417">
    <property type="entry name" value="P-loop_NTPase"/>
</dbReference>
<name>A0A9E8G580_9VIRU</name>
<accession>A0A9E8G580</accession>
<dbReference type="SUPFAM" id="SSF52540">
    <property type="entry name" value="P-loop containing nucleoside triphosphate hydrolases"/>
    <property type="match status" value="1"/>
</dbReference>
<reference evidence="2" key="1">
    <citation type="submission" date="2022-11" db="EMBL/GenBank/DDBJ databases">
        <title>Genomics discovery of giant fungal viruses from subsurface oceanic crustal fluids.</title>
        <authorList>
            <person name="Bhattacharjee A.S."/>
            <person name="Schulz F."/>
            <person name="Woyke T."/>
            <person name="Orcutt B.N."/>
            <person name="Matinez Martinez J."/>
        </authorList>
    </citation>
    <scope>NUCLEOTIDE SEQUENCE</scope>
    <source>
        <strain evidence="1">VSAG1.JdFR</strain>
        <strain evidence="2">VSAG8.JdFR</strain>
    </source>
</reference>
<dbReference type="EMBL" id="OP765507">
    <property type="protein sequence ID" value="UZT28928.1"/>
    <property type="molecule type" value="Genomic_DNA"/>
</dbReference>
<dbReference type="EMBL" id="OP765584">
    <property type="protein sequence ID" value="UZT29274.1"/>
    <property type="molecule type" value="Genomic_DNA"/>
</dbReference>
<evidence type="ECO:0000313" key="1">
    <source>
        <dbReference type="EMBL" id="UZT28928.1"/>
    </source>
</evidence>
<sequence length="316" mass="37836">MKILKNNFDNYTNSFIKIHNLKELDKLNETNDFKNLIIFGREGIGKYTEAINFIKKLSPSQLKYEKKIAINNSNNKNDIFIKISDIHYEIDFELLGFNSKSLFNEIYNLIIEIICTKTKKEGIILCKNFELVDSELLDLFYSYIKNDENKIFKIKFILLMTNYSFLPNSIIDICQIISLKVPAKYNVKKIGKSKAIINYDNDINYIKNFKDIIYLKHVEYNKDYIDNIYNKIINNNIDFNALRNELYDLLIYRVNISNFIWELLELLIKNNKIKENKINNCLDKTFNFFIYYNNNYRPIFHLESYIIYLIKIVNEY</sequence>
<evidence type="ECO:0000313" key="2">
    <source>
        <dbReference type="EMBL" id="UZT29274.1"/>
    </source>
</evidence>
<proteinExistence type="predicted"/>
<organism evidence="2">
    <name type="scientific">Nucleocytoviricota sp</name>
    <dbReference type="NCBI Taxonomy" id="2809609"/>
    <lineage>
        <taxon>Viruses</taxon>
        <taxon>Varidnaviria</taxon>
        <taxon>Bamfordvirae</taxon>
        <taxon>Nucleocytoviricota</taxon>
    </lineage>
</organism>
<dbReference type="Gene3D" id="3.40.50.300">
    <property type="entry name" value="P-loop containing nucleotide triphosphate hydrolases"/>
    <property type="match status" value="1"/>
</dbReference>